<keyword evidence="4" id="KW-0804">Transcription</keyword>
<evidence type="ECO:0000256" key="2">
    <source>
        <dbReference type="ARBA" id="ARBA00023015"/>
    </source>
</evidence>
<organism evidence="9 10">
    <name type="scientific">Nocardia otitidiscaviarum</name>
    <dbReference type="NCBI Taxonomy" id="1823"/>
    <lineage>
        <taxon>Bacteria</taxon>
        <taxon>Bacillati</taxon>
        <taxon>Actinomycetota</taxon>
        <taxon>Actinomycetes</taxon>
        <taxon>Mycobacteriales</taxon>
        <taxon>Nocardiaceae</taxon>
        <taxon>Nocardia</taxon>
    </lineage>
</organism>
<keyword evidence="2" id="KW-0805">Transcription regulation</keyword>
<dbReference type="AlphaFoldDB" id="A0A379JJ20"/>
<keyword evidence="1 5" id="KW-0597">Phosphoprotein</keyword>
<evidence type="ECO:0000259" key="6">
    <source>
        <dbReference type="PROSITE" id="PS50043"/>
    </source>
</evidence>
<dbReference type="PROSITE" id="PS50043">
    <property type="entry name" value="HTH_LUXR_2"/>
    <property type="match status" value="1"/>
</dbReference>
<gene>
    <name evidence="9" type="primary">vraR_13</name>
    <name evidence="8" type="ORF">FOH10_07725</name>
    <name evidence="9" type="ORF">NCTC1934_05300</name>
</gene>
<dbReference type="EMBL" id="UGRY01000004">
    <property type="protein sequence ID" value="SUD47973.1"/>
    <property type="molecule type" value="Genomic_DNA"/>
</dbReference>
<keyword evidence="10" id="KW-1185">Reference proteome</keyword>
<evidence type="ECO:0000313" key="10">
    <source>
        <dbReference type="Proteomes" id="UP000255467"/>
    </source>
</evidence>
<dbReference type="Gene3D" id="3.40.50.2300">
    <property type="match status" value="1"/>
</dbReference>
<dbReference type="SUPFAM" id="SSF46894">
    <property type="entry name" value="C-terminal effector domain of the bipartite response regulators"/>
    <property type="match status" value="1"/>
</dbReference>
<dbReference type="PROSITE" id="PS00622">
    <property type="entry name" value="HTH_LUXR_1"/>
    <property type="match status" value="1"/>
</dbReference>
<sequence>MTAIRVLVADDQELVREGLTVLLDAQPDIAVVGHAADGIAAVAQTRLLHPDIVLMDVRMPGVDGLEATRRIVAAEHDTRVIVLTTFDLDEYVYTALRAGASGFLLKDASAHILGEAVRAVARGEAMLAPTVTRRLVERFARTADHRPGPAPAELTARETEVLVCIARGSSNAEIARALVISEQTVKTHVARILDKLHLRDRTQAAIYAYETRLVRPE</sequence>
<keyword evidence="3" id="KW-0238">DNA-binding</keyword>
<evidence type="ECO:0000259" key="7">
    <source>
        <dbReference type="PROSITE" id="PS50110"/>
    </source>
</evidence>
<evidence type="ECO:0000256" key="3">
    <source>
        <dbReference type="ARBA" id="ARBA00023125"/>
    </source>
</evidence>
<dbReference type="STRING" id="1406858.GCA_000710895_03880"/>
<evidence type="ECO:0000313" key="11">
    <source>
        <dbReference type="Proteomes" id="UP000317039"/>
    </source>
</evidence>
<evidence type="ECO:0000256" key="4">
    <source>
        <dbReference type="ARBA" id="ARBA00023163"/>
    </source>
</evidence>
<evidence type="ECO:0000313" key="8">
    <source>
        <dbReference type="EMBL" id="QDP78648.1"/>
    </source>
</evidence>
<dbReference type="CDD" id="cd06170">
    <property type="entry name" value="LuxR_C_like"/>
    <property type="match status" value="1"/>
</dbReference>
<name>A0A379JJ20_9NOCA</name>
<feature type="domain" description="Response regulatory" evidence="7">
    <location>
        <begin position="5"/>
        <end position="121"/>
    </location>
</feature>
<dbReference type="PROSITE" id="PS50110">
    <property type="entry name" value="RESPONSE_REGULATORY"/>
    <property type="match status" value="1"/>
</dbReference>
<dbReference type="Pfam" id="PF00072">
    <property type="entry name" value="Response_reg"/>
    <property type="match status" value="1"/>
</dbReference>
<dbReference type="SUPFAM" id="SSF52172">
    <property type="entry name" value="CheY-like"/>
    <property type="match status" value="1"/>
</dbReference>
<proteinExistence type="predicted"/>
<dbReference type="InterPro" id="IPR000792">
    <property type="entry name" value="Tscrpt_reg_LuxR_C"/>
</dbReference>
<feature type="modified residue" description="4-aspartylphosphate" evidence="5">
    <location>
        <position position="56"/>
    </location>
</feature>
<dbReference type="Proteomes" id="UP000255467">
    <property type="component" value="Unassembled WGS sequence"/>
</dbReference>
<dbReference type="PANTHER" id="PTHR43214:SF24">
    <property type="entry name" value="TRANSCRIPTIONAL REGULATORY PROTEIN NARL-RELATED"/>
    <property type="match status" value="1"/>
</dbReference>
<dbReference type="InterPro" id="IPR058245">
    <property type="entry name" value="NreC/VraR/RcsB-like_REC"/>
</dbReference>
<dbReference type="PANTHER" id="PTHR43214">
    <property type="entry name" value="TWO-COMPONENT RESPONSE REGULATOR"/>
    <property type="match status" value="1"/>
</dbReference>
<dbReference type="Pfam" id="PF00196">
    <property type="entry name" value="GerE"/>
    <property type="match status" value="1"/>
</dbReference>
<dbReference type="EMBL" id="CP041695">
    <property type="protein sequence ID" value="QDP78648.1"/>
    <property type="molecule type" value="Genomic_DNA"/>
</dbReference>
<dbReference type="KEGG" id="nod:FOH10_07725"/>
<protein>
    <submittedName>
        <fullName evidence="9">Response regulator protein vraR</fullName>
    </submittedName>
    <submittedName>
        <fullName evidence="8">Response regulator transcription factor</fullName>
    </submittedName>
</protein>
<dbReference type="SMART" id="SM00448">
    <property type="entry name" value="REC"/>
    <property type="match status" value="1"/>
</dbReference>
<accession>A0A379JJ20</accession>
<dbReference type="OrthoDB" id="9808843at2"/>
<dbReference type="GO" id="GO:0006355">
    <property type="term" value="P:regulation of DNA-templated transcription"/>
    <property type="evidence" value="ECO:0007669"/>
    <property type="project" value="InterPro"/>
</dbReference>
<evidence type="ECO:0000256" key="5">
    <source>
        <dbReference type="PROSITE-ProRule" id="PRU00169"/>
    </source>
</evidence>
<dbReference type="InterPro" id="IPR039420">
    <property type="entry name" value="WalR-like"/>
</dbReference>
<reference evidence="8 11" key="2">
    <citation type="submission" date="2019-07" db="EMBL/GenBank/DDBJ databases">
        <title>Complete Genome Sequence and Methylome Analysis of Nocardia otitidis-caviarum NEB252.</title>
        <authorList>
            <person name="Fomenkov A."/>
            <person name="Anton B.P."/>
            <person name="Vincze T."/>
            <person name="Roberts R.J."/>
        </authorList>
    </citation>
    <scope>NUCLEOTIDE SEQUENCE [LARGE SCALE GENOMIC DNA]</scope>
    <source>
        <strain evidence="8 11">NEB252</strain>
    </source>
</reference>
<dbReference type="CDD" id="cd17535">
    <property type="entry name" value="REC_NarL-like"/>
    <property type="match status" value="1"/>
</dbReference>
<evidence type="ECO:0000313" key="9">
    <source>
        <dbReference type="EMBL" id="SUD47973.1"/>
    </source>
</evidence>
<evidence type="ECO:0000256" key="1">
    <source>
        <dbReference type="ARBA" id="ARBA00022553"/>
    </source>
</evidence>
<dbReference type="PRINTS" id="PR00038">
    <property type="entry name" value="HTHLUXR"/>
</dbReference>
<dbReference type="Proteomes" id="UP000317039">
    <property type="component" value="Chromosome"/>
</dbReference>
<dbReference type="SMART" id="SM00421">
    <property type="entry name" value="HTH_LUXR"/>
    <property type="match status" value="1"/>
</dbReference>
<dbReference type="InterPro" id="IPR011006">
    <property type="entry name" value="CheY-like_superfamily"/>
</dbReference>
<feature type="domain" description="HTH luxR-type" evidence="6">
    <location>
        <begin position="147"/>
        <end position="212"/>
    </location>
</feature>
<dbReference type="InterPro" id="IPR016032">
    <property type="entry name" value="Sig_transdc_resp-reg_C-effctor"/>
</dbReference>
<dbReference type="RefSeq" id="WP_039812071.1">
    <property type="nucleotide sequence ID" value="NZ_CP041695.1"/>
</dbReference>
<dbReference type="GeneID" id="80332283"/>
<dbReference type="InterPro" id="IPR001789">
    <property type="entry name" value="Sig_transdc_resp-reg_receiver"/>
</dbReference>
<reference evidence="9 10" key="1">
    <citation type="submission" date="2018-06" db="EMBL/GenBank/DDBJ databases">
        <authorList>
            <consortium name="Pathogen Informatics"/>
            <person name="Doyle S."/>
        </authorList>
    </citation>
    <scope>NUCLEOTIDE SEQUENCE [LARGE SCALE GENOMIC DNA]</scope>
    <source>
        <strain evidence="9 10">NCTC1934</strain>
    </source>
</reference>
<dbReference type="GO" id="GO:0000160">
    <property type="term" value="P:phosphorelay signal transduction system"/>
    <property type="evidence" value="ECO:0007669"/>
    <property type="project" value="InterPro"/>
</dbReference>
<dbReference type="GO" id="GO:0003677">
    <property type="term" value="F:DNA binding"/>
    <property type="evidence" value="ECO:0007669"/>
    <property type="project" value="UniProtKB-KW"/>
</dbReference>